<dbReference type="InterPro" id="IPR007554">
    <property type="entry name" value="Glycerophosphate_synth"/>
</dbReference>
<dbReference type="InterPro" id="IPR043148">
    <property type="entry name" value="TagF_C"/>
</dbReference>
<dbReference type="CDD" id="cd03811">
    <property type="entry name" value="GT4_GT28_WabH-like"/>
    <property type="match status" value="1"/>
</dbReference>
<evidence type="ECO:0000256" key="5">
    <source>
        <dbReference type="ARBA" id="ARBA00022729"/>
    </source>
</evidence>
<dbReference type="InterPro" id="IPR043149">
    <property type="entry name" value="TagF_N"/>
</dbReference>
<protein>
    <recommendedName>
        <fullName evidence="8">GW domain-containing protein</fullName>
    </recommendedName>
</protein>
<evidence type="ECO:0000256" key="2">
    <source>
        <dbReference type="ARBA" id="ARBA00010488"/>
    </source>
</evidence>
<dbReference type="SUPFAM" id="SSF53756">
    <property type="entry name" value="UDP-Glycosyltransferase/glycogen phosphorylase"/>
    <property type="match status" value="3"/>
</dbReference>
<dbReference type="Pfam" id="PF13457">
    <property type="entry name" value="GW"/>
    <property type="match status" value="4"/>
</dbReference>
<dbReference type="PANTHER" id="PTHR37316:SF3">
    <property type="entry name" value="TEICHOIC ACID GLYCEROL-PHOSPHATE TRANSFERASE"/>
    <property type="match status" value="1"/>
</dbReference>
<keyword evidence="5" id="KW-0732">Signal</keyword>
<accession>A0ABQ4KLI2</accession>
<dbReference type="Gene3D" id="3.40.50.12580">
    <property type="match status" value="1"/>
</dbReference>
<dbReference type="Proteomes" id="UP000679950">
    <property type="component" value="Unassembled WGS sequence"/>
</dbReference>
<keyword evidence="6" id="KW-0777">Teichoic acid biosynthesis</keyword>
<gene>
    <name evidence="9" type="ORF">J8TS2_31240</name>
</gene>
<comment type="similarity">
    <text evidence="2">Belongs to the CDP-glycerol glycerophosphotransferase family.</text>
</comment>
<dbReference type="Pfam" id="PF04464">
    <property type="entry name" value="Glyphos_transf"/>
    <property type="match status" value="1"/>
</dbReference>
<dbReference type="Pfam" id="PF00534">
    <property type="entry name" value="Glycos_transf_1"/>
    <property type="match status" value="1"/>
</dbReference>
<comment type="subcellular location">
    <subcellularLocation>
        <location evidence="1">Cell membrane</location>
        <topology evidence="1">Peripheral membrane protein</topology>
    </subcellularLocation>
</comment>
<evidence type="ECO:0000259" key="8">
    <source>
        <dbReference type="PROSITE" id="PS51780"/>
    </source>
</evidence>
<comment type="caution">
    <text evidence="9">The sequence shown here is derived from an EMBL/GenBank/DDBJ whole genome shotgun (WGS) entry which is preliminary data.</text>
</comment>
<evidence type="ECO:0000313" key="10">
    <source>
        <dbReference type="Proteomes" id="UP000679950"/>
    </source>
</evidence>
<feature type="domain" description="GW" evidence="8">
    <location>
        <begin position="905"/>
        <end position="983"/>
    </location>
</feature>
<dbReference type="Gene3D" id="2.30.30.170">
    <property type="match status" value="3"/>
</dbReference>
<evidence type="ECO:0000256" key="1">
    <source>
        <dbReference type="ARBA" id="ARBA00004202"/>
    </source>
</evidence>
<dbReference type="SUPFAM" id="SSF82057">
    <property type="entry name" value="Prokaryotic SH3-related domain"/>
    <property type="match status" value="4"/>
</dbReference>
<reference evidence="9 10" key="1">
    <citation type="submission" date="2021-03" db="EMBL/GenBank/DDBJ databases">
        <title>Antimicrobial resistance genes in bacteria isolated from Japanese honey, and their potential for conferring macrolide and lincosamide resistance in the American foulbrood pathogen Paenibacillus larvae.</title>
        <authorList>
            <person name="Okamoto M."/>
            <person name="Kumagai M."/>
            <person name="Kanamori H."/>
            <person name="Takamatsu D."/>
        </authorList>
    </citation>
    <scope>NUCLEOTIDE SEQUENCE [LARGE SCALE GENOMIC DNA]</scope>
    <source>
        <strain evidence="9 10">J8TS2</strain>
    </source>
</reference>
<name>A0ABQ4KLI2_9BACI</name>
<dbReference type="PANTHER" id="PTHR37316">
    <property type="entry name" value="TEICHOIC ACID GLYCEROL-PHOSPHATE PRIMASE"/>
    <property type="match status" value="1"/>
</dbReference>
<dbReference type="InterPro" id="IPR051612">
    <property type="entry name" value="Teichoic_Acid_Biosynth"/>
</dbReference>
<dbReference type="InterPro" id="IPR038200">
    <property type="entry name" value="GW_dom_sf"/>
</dbReference>
<keyword evidence="10" id="KW-1185">Reference proteome</keyword>
<dbReference type="EMBL" id="BORB01000030">
    <property type="protein sequence ID" value="GIN58805.1"/>
    <property type="molecule type" value="Genomic_DNA"/>
</dbReference>
<feature type="domain" description="GW" evidence="8">
    <location>
        <begin position="699"/>
        <end position="777"/>
    </location>
</feature>
<organism evidence="9 10">
    <name type="scientific">Lederbergia ruris</name>
    <dbReference type="NCBI Taxonomy" id="217495"/>
    <lineage>
        <taxon>Bacteria</taxon>
        <taxon>Bacillati</taxon>
        <taxon>Bacillota</taxon>
        <taxon>Bacilli</taxon>
        <taxon>Bacillales</taxon>
        <taxon>Bacillaceae</taxon>
        <taxon>Lederbergia</taxon>
    </lineage>
</organism>
<evidence type="ECO:0000256" key="3">
    <source>
        <dbReference type="ARBA" id="ARBA00022475"/>
    </source>
</evidence>
<dbReference type="PROSITE" id="PS51780">
    <property type="entry name" value="GW"/>
    <property type="match status" value="2"/>
</dbReference>
<keyword evidence="4" id="KW-0808">Transferase</keyword>
<dbReference type="Gene3D" id="3.40.50.11820">
    <property type="match status" value="1"/>
</dbReference>
<evidence type="ECO:0000313" key="9">
    <source>
        <dbReference type="EMBL" id="GIN58805.1"/>
    </source>
</evidence>
<evidence type="ECO:0000256" key="6">
    <source>
        <dbReference type="ARBA" id="ARBA00022944"/>
    </source>
</evidence>
<keyword evidence="3" id="KW-1003">Cell membrane</keyword>
<proteinExistence type="inferred from homology"/>
<dbReference type="NCBIfam" id="NF033202">
    <property type="entry name" value="GW_glycos_SH3"/>
    <property type="match status" value="1"/>
</dbReference>
<evidence type="ECO:0000256" key="4">
    <source>
        <dbReference type="ARBA" id="ARBA00022679"/>
    </source>
</evidence>
<evidence type="ECO:0000256" key="7">
    <source>
        <dbReference type="ARBA" id="ARBA00023136"/>
    </source>
</evidence>
<keyword evidence="7" id="KW-0472">Membrane</keyword>
<dbReference type="RefSeq" id="WP_246516902.1">
    <property type="nucleotide sequence ID" value="NZ_BORB01000030.1"/>
</dbReference>
<dbReference type="InterPro" id="IPR001296">
    <property type="entry name" value="Glyco_trans_1"/>
</dbReference>
<dbReference type="Gene3D" id="3.40.50.2000">
    <property type="entry name" value="Glycogen Phosphorylase B"/>
    <property type="match status" value="1"/>
</dbReference>
<sequence>MNQYAYFYEKMPIKENTVLYESRDGNSMTDSPYAMFRFMLEHPDFQNYTHIWSIENEEALEPVMARFKFYPNVKFVKRHSRGYLQALATCAYLVNNSTFPSYYLAKEGQIYVNTWHGTPLKRMGYDIPGDPSNSQNVVRNFLSTNYILSPNPHTTNIFLDSYKLDGLYTGEIVEEGYPRIDFTVNGNPQAACEQLCEIGLTLDTGKKTVLYAPTWKGTDIGKVNDDVLQIHADMQTLVKRVGDQYNFLIKVHPFLYKEALKYPEIQAHLVPDYFDTNELLVAIDVLITDYSSIFFDFLVTNKPILFYTWDLDVYSEERGQYLRHDELPGPMLFNIRELAEAIENIAKIQTSFQEKYEKAKQRFTSHDDGSVTERIVSYIFQKKGKLNTISDLQTKKEKILIYPGGMRNNGITSSFLNLMNNIDYDRYDVTCFTAAPQSAEASNNLQKVHPNVRMLFKPGLPVYTFFEVYQDKLVHNRGKNGLLASSLFPEQAFVREHRRLFGKAQFDYVIDFSGYSLYWAKYLLAAEAKQKICFMHSDLGADSEKVVNGRRPHRINLRGLFSVYDQFDKIVGVSKVNMEVNRKNLLKYADDEKFTYVMNSLNPEKILSHGTEEEAEEEILVENFKARAVLKGREVWNTLPFHKGAKSFSLEEEWEGKEIAISRKATDRTHVYYKCHADHQVLGWLPADAVELISDQILQEKEVNQIGKIIRPKGNQIWTKPYQVPGCERVSGSRDYQGLLVDIDQEAKTQHGTYKRISVNGTNIGWVDQRALHVFASCSFTEGQTAVEKARISAKRKLLQARNEQKNREIIRNLQNRALREAKIVQPVYAYISKPEDHLIWTHAYPHWQAKPLGPARWLKGEVVTIRAVIQTRAGHFYLFYKDEQKVGWLDGRAFEKITRPTLIREREVSQLAKLTLDGNRAIWSKPYGLEGATKVADSQKYNGKIVKVDREAITQKGRSAHIWVDDHELGWVNWKALDVKEELGFEVDGRYIPEPDPENMNFVHMGRLSPEKGQDQLIQAFARYHEQDPKSKLYIMGEGALKKDLQKLIEELNVEDAVYLLGQVENPFALMKKCDAFILSSHYEGQPMVLLEAMTLGMKIIATDIVANRNVLENGKYGLLVENSIEGLQKGMHQVANLQPAPFDYQYYNEIAMETFYRGLE</sequence>
<dbReference type="InterPro" id="IPR025987">
    <property type="entry name" value="GW_dom"/>
</dbReference>